<protein>
    <submittedName>
        <fullName evidence="3">TBC1 domain family member 2B</fullName>
    </submittedName>
</protein>
<comment type="caution">
    <text evidence="3">The sequence shown here is derived from an EMBL/GenBank/DDBJ whole genome shotgun (WGS) entry which is preliminary data.</text>
</comment>
<dbReference type="EMBL" id="BPLR01006367">
    <property type="protein sequence ID" value="GIY09354.1"/>
    <property type="molecule type" value="Genomic_DNA"/>
</dbReference>
<name>A0AAV4QM51_CAEEX</name>
<feature type="region of interest" description="Disordered" evidence="2">
    <location>
        <begin position="26"/>
        <end position="59"/>
    </location>
</feature>
<evidence type="ECO:0000256" key="1">
    <source>
        <dbReference type="SAM" id="Coils"/>
    </source>
</evidence>
<dbReference type="AlphaFoldDB" id="A0AAV4QM51"/>
<organism evidence="3 4">
    <name type="scientific">Caerostris extrusa</name>
    <name type="common">Bark spider</name>
    <name type="synonym">Caerostris bankana</name>
    <dbReference type="NCBI Taxonomy" id="172846"/>
    <lineage>
        <taxon>Eukaryota</taxon>
        <taxon>Metazoa</taxon>
        <taxon>Ecdysozoa</taxon>
        <taxon>Arthropoda</taxon>
        <taxon>Chelicerata</taxon>
        <taxon>Arachnida</taxon>
        <taxon>Araneae</taxon>
        <taxon>Araneomorphae</taxon>
        <taxon>Entelegynae</taxon>
        <taxon>Araneoidea</taxon>
        <taxon>Araneidae</taxon>
        <taxon>Caerostris</taxon>
    </lineage>
</organism>
<sequence length="187" mass="22763">MEAHKRRSERWFPVSWEKRRNSTLADIGLLRHSEPPKQDTEIKPPPPEKPQSREPSPRLCEPIREDTKRILSRNRTFRVRNEVITIFGYRRRRITIISTTKRINIRQVRACKVPKSRKSIKMALEFKEDEVEKLKLERDFERKKKDLQELRSKLEMLQNRNHFLNDEIQKLSRMLQQEQFRNHSKQL</sequence>
<accession>A0AAV4QM51</accession>
<evidence type="ECO:0000313" key="3">
    <source>
        <dbReference type="EMBL" id="GIY09354.1"/>
    </source>
</evidence>
<reference evidence="3 4" key="1">
    <citation type="submission" date="2021-06" db="EMBL/GenBank/DDBJ databases">
        <title>Caerostris extrusa draft genome.</title>
        <authorList>
            <person name="Kono N."/>
            <person name="Arakawa K."/>
        </authorList>
    </citation>
    <scope>NUCLEOTIDE SEQUENCE [LARGE SCALE GENOMIC DNA]</scope>
</reference>
<keyword evidence="1" id="KW-0175">Coiled coil</keyword>
<dbReference type="Proteomes" id="UP001054945">
    <property type="component" value="Unassembled WGS sequence"/>
</dbReference>
<evidence type="ECO:0000256" key="2">
    <source>
        <dbReference type="SAM" id="MobiDB-lite"/>
    </source>
</evidence>
<keyword evidence="4" id="KW-1185">Reference proteome</keyword>
<feature type="coiled-coil region" evidence="1">
    <location>
        <begin position="117"/>
        <end position="174"/>
    </location>
</feature>
<proteinExistence type="predicted"/>
<evidence type="ECO:0000313" key="4">
    <source>
        <dbReference type="Proteomes" id="UP001054945"/>
    </source>
</evidence>
<feature type="compositionally biased region" description="Basic and acidic residues" evidence="2">
    <location>
        <begin position="50"/>
        <end position="59"/>
    </location>
</feature>
<gene>
    <name evidence="3" type="primary">Tbc1d2b_2</name>
    <name evidence="3" type="ORF">CEXT_213021</name>
</gene>
<feature type="compositionally biased region" description="Basic and acidic residues" evidence="2">
    <location>
        <begin position="29"/>
        <end position="42"/>
    </location>
</feature>